<gene>
    <name evidence="1" type="ORF">JFY56_02470</name>
</gene>
<dbReference type="EMBL" id="JAELYA010000001">
    <property type="protein sequence ID" value="MBO3274088.1"/>
    <property type="molecule type" value="Genomic_DNA"/>
</dbReference>
<dbReference type="RefSeq" id="WP_208311890.1">
    <property type="nucleotide sequence ID" value="NZ_JAELYA010000001.1"/>
</dbReference>
<accession>A0ABS3TL07</accession>
<name>A0ABS3TL07_9PSED</name>
<comment type="caution">
    <text evidence="1">The sequence shown here is derived from an EMBL/GenBank/DDBJ whole genome shotgun (WGS) entry which is preliminary data.</text>
</comment>
<sequence>MSALSRESLFEDLSCDQQYALAVRAGLPIYDLLELGSCRLAEVLELLREQAGHDMGISQNTLYIVRNQIEMAKAMIDACSSGLVSKRGAEEVQP</sequence>
<evidence type="ECO:0008006" key="3">
    <source>
        <dbReference type="Google" id="ProtNLM"/>
    </source>
</evidence>
<dbReference type="Proteomes" id="UP000669060">
    <property type="component" value="Unassembled WGS sequence"/>
</dbReference>
<reference evidence="1 2" key="1">
    <citation type="submission" date="2020-12" db="EMBL/GenBank/DDBJ databases">
        <title>Pseudomonas schmalbachii sp. nov. isolated from millipede gut.</title>
        <authorList>
            <person name="Shelomi M."/>
        </authorList>
    </citation>
    <scope>NUCLEOTIDE SEQUENCE [LARGE SCALE GENOMIC DNA]</scope>
    <source>
        <strain evidence="1 2">Milli4</strain>
    </source>
</reference>
<organism evidence="1 2">
    <name type="scientific">Pseudomonas schmalbachii</name>
    <dbReference type="NCBI Taxonomy" id="2816993"/>
    <lineage>
        <taxon>Bacteria</taxon>
        <taxon>Pseudomonadati</taxon>
        <taxon>Pseudomonadota</taxon>
        <taxon>Gammaproteobacteria</taxon>
        <taxon>Pseudomonadales</taxon>
        <taxon>Pseudomonadaceae</taxon>
        <taxon>Pseudomonas</taxon>
    </lineage>
</organism>
<evidence type="ECO:0000313" key="1">
    <source>
        <dbReference type="EMBL" id="MBO3274088.1"/>
    </source>
</evidence>
<evidence type="ECO:0000313" key="2">
    <source>
        <dbReference type="Proteomes" id="UP000669060"/>
    </source>
</evidence>
<proteinExistence type="predicted"/>
<protein>
    <recommendedName>
        <fullName evidence="3">DUF3077 domain-containing protein</fullName>
    </recommendedName>
</protein>
<keyword evidence="2" id="KW-1185">Reference proteome</keyword>